<protein>
    <recommendedName>
        <fullName evidence="4">Biogenesis of lysosome-related organelles complex 1 subunit 2</fullName>
    </recommendedName>
</protein>
<dbReference type="EMBL" id="KZ149952">
    <property type="protein sequence ID" value="PZC76595.1"/>
    <property type="molecule type" value="Genomic_DNA"/>
</dbReference>
<dbReference type="GO" id="GO:0043015">
    <property type="term" value="F:gamma-tubulin binding"/>
    <property type="evidence" value="ECO:0007669"/>
    <property type="project" value="TreeGrafter"/>
</dbReference>
<evidence type="ECO:0000256" key="1">
    <source>
        <dbReference type="ARBA" id="ARBA00008468"/>
    </source>
</evidence>
<gene>
    <name evidence="2" type="primary">HaOG204435</name>
    <name evidence="2" type="ORF">B5X24_HaOG204435</name>
</gene>
<evidence type="ECO:0000313" key="2">
    <source>
        <dbReference type="EMBL" id="PZC76595.1"/>
    </source>
</evidence>
<dbReference type="Pfam" id="PF10046">
    <property type="entry name" value="BLOC1_2"/>
    <property type="match status" value="1"/>
</dbReference>
<dbReference type="OrthoDB" id="244061at2759"/>
<sequence length="320" mass="36375">MYVPDLFYADCDMCVKLRAAEKIFELAGYDLDAEEDEEEAPGRHRPARDKIISGKFPSGHALLFNMADRYSYHFGLFPKASPFLVGRVVGCSVLIRSIGDISDIRNYNFRDEVPEIAQMAALKIWNIVKSVLFVPNIDDGDPEIAMRTSQAEQGDRTMPCGQGPIKRQCNDEDFGTRAYLLLALLVRLHGKLDLYASPSHSSFEVLDPHDPTLSRLATLLFRRTNDYLQGEIACGGDHYILLEEINRLAITKYTDLRNLAVNLNRTLTEYNDLYSSTIKPLLSQIDDIDIMVGKLEENAYRLDSYTKQLKSRVKEMYESK</sequence>
<name>A0A2W1BSI9_HELAM</name>
<comment type="similarity">
    <text evidence="1">Belongs to the BLOC1S2 family.</text>
</comment>
<dbReference type="Proteomes" id="UP000249218">
    <property type="component" value="Unassembled WGS sequence"/>
</dbReference>
<dbReference type="GO" id="GO:0031083">
    <property type="term" value="C:BLOC-1 complex"/>
    <property type="evidence" value="ECO:0007669"/>
    <property type="project" value="TreeGrafter"/>
</dbReference>
<keyword evidence="3" id="KW-1185">Reference proteome</keyword>
<evidence type="ECO:0008006" key="4">
    <source>
        <dbReference type="Google" id="ProtNLM"/>
    </source>
</evidence>
<dbReference type="PANTHER" id="PTHR46479:SF1">
    <property type="entry name" value="BIOGENESIS OF LYSOSOME-RELATED ORGANELLES COMPLEX 1 SUBUNIT 2"/>
    <property type="match status" value="1"/>
</dbReference>
<dbReference type="AlphaFoldDB" id="A0A2W1BSI9"/>
<dbReference type="GO" id="GO:0000930">
    <property type="term" value="C:gamma-tubulin complex"/>
    <property type="evidence" value="ECO:0007669"/>
    <property type="project" value="TreeGrafter"/>
</dbReference>
<proteinExistence type="inferred from homology"/>
<evidence type="ECO:0000313" key="3">
    <source>
        <dbReference type="Proteomes" id="UP000249218"/>
    </source>
</evidence>
<organism evidence="2 3">
    <name type="scientific">Helicoverpa armigera</name>
    <name type="common">Cotton bollworm</name>
    <name type="synonym">Heliothis armigera</name>
    <dbReference type="NCBI Taxonomy" id="29058"/>
    <lineage>
        <taxon>Eukaryota</taxon>
        <taxon>Metazoa</taxon>
        <taxon>Ecdysozoa</taxon>
        <taxon>Arthropoda</taxon>
        <taxon>Hexapoda</taxon>
        <taxon>Insecta</taxon>
        <taxon>Pterygota</taxon>
        <taxon>Neoptera</taxon>
        <taxon>Endopterygota</taxon>
        <taxon>Lepidoptera</taxon>
        <taxon>Glossata</taxon>
        <taxon>Ditrysia</taxon>
        <taxon>Noctuoidea</taxon>
        <taxon>Noctuidae</taxon>
        <taxon>Heliothinae</taxon>
        <taxon>Helicoverpa</taxon>
    </lineage>
</organism>
<accession>A0A2W1BSI9</accession>
<dbReference type="PANTHER" id="PTHR46479">
    <property type="entry name" value="BIOGENESIS OF LYSOSOME-RELATED ORGANELLES COMPLEX 1 SUBUNIT 2"/>
    <property type="match status" value="1"/>
</dbReference>
<dbReference type="GO" id="GO:0032418">
    <property type="term" value="P:lysosome localization"/>
    <property type="evidence" value="ECO:0007669"/>
    <property type="project" value="TreeGrafter"/>
</dbReference>
<reference evidence="2 3" key="1">
    <citation type="journal article" date="2017" name="BMC Biol.">
        <title>Genomic innovations, transcriptional plasticity and gene loss underlying the evolution and divergence of two highly polyphagous and invasive Helicoverpa pest species.</title>
        <authorList>
            <person name="Pearce S.L."/>
            <person name="Clarke D.F."/>
            <person name="East P.D."/>
            <person name="Elfekih S."/>
            <person name="Gordon K.H."/>
            <person name="Jermiin L.S."/>
            <person name="McGaughran A."/>
            <person name="Oakeshott J.G."/>
            <person name="Papanikolaou A."/>
            <person name="Perera O.P."/>
            <person name="Rane R.V."/>
            <person name="Richards S."/>
            <person name="Tay W.T."/>
            <person name="Walsh T.K."/>
            <person name="Anderson A."/>
            <person name="Anderson C.J."/>
            <person name="Asgari S."/>
            <person name="Board P.G."/>
            <person name="Bretschneider A."/>
            <person name="Campbell P.M."/>
            <person name="Chertemps T."/>
            <person name="Christeller J.T."/>
            <person name="Coppin C.W."/>
            <person name="Downes S.J."/>
            <person name="Duan G."/>
            <person name="Farnsworth C.A."/>
            <person name="Good R.T."/>
            <person name="Han L.B."/>
            <person name="Han Y.C."/>
            <person name="Hatje K."/>
            <person name="Horne I."/>
            <person name="Huang Y.P."/>
            <person name="Hughes D.S."/>
            <person name="Jacquin-Joly E."/>
            <person name="James W."/>
            <person name="Jhangiani S."/>
            <person name="Kollmar M."/>
            <person name="Kuwar S.S."/>
            <person name="Li S."/>
            <person name="Liu N.Y."/>
            <person name="Maibeche M.T."/>
            <person name="Miller J.R."/>
            <person name="Montagne N."/>
            <person name="Perry T."/>
            <person name="Qu J."/>
            <person name="Song S.V."/>
            <person name="Sutton G.G."/>
            <person name="Vogel H."/>
            <person name="Walenz B.P."/>
            <person name="Xu W."/>
            <person name="Zhang H.J."/>
            <person name="Zou Z."/>
            <person name="Batterham P."/>
            <person name="Edwards O.R."/>
            <person name="Feyereisen R."/>
            <person name="Gibbs R.A."/>
            <person name="Heckel D.G."/>
            <person name="McGrath A."/>
            <person name="Robin C."/>
            <person name="Scherer S.E."/>
            <person name="Worley K.C."/>
            <person name="Wu Y.D."/>
        </authorList>
    </citation>
    <scope>NUCLEOTIDE SEQUENCE [LARGE SCALE GENOMIC DNA]</scope>
    <source>
        <strain evidence="2">Harm_GR_Male_#8</strain>
        <tissue evidence="2">Whole organism</tissue>
    </source>
</reference>
<dbReference type="GO" id="GO:0016197">
    <property type="term" value="P:endosomal transport"/>
    <property type="evidence" value="ECO:0007669"/>
    <property type="project" value="TreeGrafter"/>
</dbReference>
<dbReference type="InterPro" id="IPR019269">
    <property type="entry name" value="BLOC1_su2"/>
</dbReference>
<dbReference type="GO" id="GO:0099078">
    <property type="term" value="C:BORC complex"/>
    <property type="evidence" value="ECO:0007669"/>
    <property type="project" value="TreeGrafter"/>
</dbReference>